<gene>
    <name evidence="2" type="ORF">H9712_08685</name>
</gene>
<reference evidence="2" key="1">
    <citation type="journal article" date="2021" name="PeerJ">
        <title>Extensive microbial diversity within the chicken gut microbiome revealed by metagenomics and culture.</title>
        <authorList>
            <person name="Gilroy R."/>
            <person name="Ravi A."/>
            <person name="Getino M."/>
            <person name="Pursley I."/>
            <person name="Horton D.L."/>
            <person name="Alikhan N.F."/>
            <person name="Baker D."/>
            <person name="Gharbi K."/>
            <person name="Hall N."/>
            <person name="Watson M."/>
            <person name="Adriaenssens E.M."/>
            <person name="Foster-Nyarko E."/>
            <person name="Jarju S."/>
            <person name="Secka A."/>
            <person name="Antonio M."/>
            <person name="Oren A."/>
            <person name="Chaudhuri R.R."/>
            <person name="La Ragione R."/>
            <person name="Hildebrand F."/>
            <person name="Pallen M.J."/>
        </authorList>
    </citation>
    <scope>NUCLEOTIDE SEQUENCE</scope>
    <source>
        <strain evidence="2">CHK192-8294</strain>
    </source>
</reference>
<proteinExistence type="predicted"/>
<dbReference type="SUPFAM" id="SSF51338">
    <property type="entry name" value="Composite domain of metallo-dependent hydrolases"/>
    <property type="match status" value="1"/>
</dbReference>
<dbReference type="Proteomes" id="UP000823921">
    <property type="component" value="Unassembled WGS sequence"/>
</dbReference>
<organism evidence="2 3">
    <name type="scientific">Candidatus Flavonifractor intestinigallinarum</name>
    <dbReference type="NCBI Taxonomy" id="2838586"/>
    <lineage>
        <taxon>Bacteria</taxon>
        <taxon>Bacillati</taxon>
        <taxon>Bacillota</taxon>
        <taxon>Clostridia</taxon>
        <taxon>Eubacteriales</taxon>
        <taxon>Oscillospiraceae</taxon>
        <taxon>Flavonifractor</taxon>
    </lineage>
</organism>
<comment type="caution">
    <text evidence="2">The sequence shown here is derived from an EMBL/GenBank/DDBJ whole genome shotgun (WGS) entry which is preliminary data.</text>
</comment>
<dbReference type="PANTHER" id="PTHR11113:SF14">
    <property type="entry name" value="N-ACETYLGLUCOSAMINE-6-PHOSPHATE DEACETYLASE"/>
    <property type="match status" value="1"/>
</dbReference>
<protein>
    <submittedName>
        <fullName evidence="2">N-acetylglucosamine-6-phosphate deacetylase</fullName>
    </submittedName>
</protein>
<evidence type="ECO:0000256" key="1">
    <source>
        <dbReference type="ARBA" id="ARBA00022801"/>
    </source>
</evidence>
<reference evidence="2" key="2">
    <citation type="submission" date="2021-04" db="EMBL/GenBank/DDBJ databases">
        <authorList>
            <person name="Gilroy R."/>
        </authorList>
    </citation>
    <scope>NUCLEOTIDE SEQUENCE</scope>
    <source>
        <strain evidence="2">CHK192-8294</strain>
    </source>
</reference>
<evidence type="ECO:0000313" key="2">
    <source>
        <dbReference type="EMBL" id="HJB81049.1"/>
    </source>
</evidence>
<evidence type="ECO:0000313" key="3">
    <source>
        <dbReference type="Proteomes" id="UP000823921"/>
    </source>
</evidence>
<dbReference type="AlphaFoldDB" id="A0A9D2SBT4"/>
<feature type="non-terminal residue" evidence="2">
    <location>
        <position position="79"/>
    </location>
</feature>
<dbReference type="EMBL" id="DWXO01000082">
    <property type="protein sequence ID" value="HJB81049.1"/>
    <property type="molecule type" value="Genomic_DNA"/>
</dbReference>
<dbReference type="GO" id="GO:0008448">
    <property type="term" value="F:N-acetylglucosamine-6-phosphate deacetylase activity"/>
    <property type="evidence" value="ECO:0007669"/>
    <property type="project" value="TreeGrafter"/>
</dbReference>
<dbReference type="Gene3D" id="2.30.40.10">
    <property type="entry name" value="Urease, subunit C, domain 1"/>
    <property type="match status" value="1"/>
</dbReference>
<name>A0A9D2SBT4_9FIRM</name>
<dbReference type="PANTHER" id="PTHR11113">
    <property type="entry name" value="N-ACETYLGLUCOSAMINE-6-PHOSPHATE DEACETYLASE"/>
    <property type="match status" value="1"/>
</dbReference>
<accession>A0A9D2SBT4</accession>
<dbReference type="GO" id="GO:0006046">
    <property type="term" value="P:N-acetylglucosamine catabolic process"/>
    <property type="evidence" value="ECO:0007669"/>
    <property type="project" value="TreeGrafter"/>
</dbReference>
<dbReference type="InterPro" id="IPR011059">
    <property type="entry name" value="Metal-dep_hydrolase_composite"/>
</dbReference>
<keyword evidence="1" id="KW-0378">Hydrolase</keyword>
<sequence>MSETYIINGQVYVGRRFQRKTISVEAGKIHLMDPDVQVSGDVIDISGRKVVPGFIDIHTHGAVGVDVNGADVDGLEKIG</sequence>